<evidence type="ECO:0000256" key="1">
    <source>
        <dbReference type="SAM" id="Coils"/>
    </source>
</evidence>
<dbReference type="PATRIC" id="fig|85874.4.peg.1489"/>
<accession>A0A101FH40</accession>
<proteinExistence type="predicted"/>
<dbReference type="GO" id="GO:0006302">
    <property type="term" value="P:double-strand break repair"/>
    <property type="evidence" value="ECO:0007669"/>
    <property type="project" value="TreeGrafter"/>
</dbReference>
<protein>
    <submittedName>
        <fullName evidence="2">SMC domain-containing protein</fullName>
    </submittedName>
</protein>
<name>A0A101FH40_9THEO</name>
<feature type="coiled-coil region" evidence="1">
    <location>
        <begin position="273"/>
        <end position="354"/>
    </location>
</feature>
<gene>
    <name evidence="2" type="ORF">XD66_0355</name>
</gene>
<dbReference type="GO" id="GO:0000731">
    <property type="term" value="P:DNA synthesis involved in DNA repair"/>
    <property type="evidence" value="ECO:0007669"/>
    <property type="project" value="TreeGrafter"/>
</dbReference>
<dbReference type="Pfam" id="PF13555">
    <property type="entry name" value="AAA_29"/>
    <property type="match status" value="1"/>
</dbReference>
<reference evidence="3" key="1">
    <citation type="journal article" date="2015" name="MBio">
        <title>Genome-Resolved Metagenomic Analysis Reveals Roles for Candidate Phyla and Other Microbial Community Members in Biogeochemical Transformations in Oil Reservoirs.</title>
        <authorList>
            <person name="Hu P."/>
            <person name="Tom L."/>
            <person name="Singh A."/>
            <person name="Thomas B.C."/>
            <person name="Baker B.J."/>
            <person name="Piceno Y.M."/>
            <person name="Andersen G.L."/>
            <person name="Banfield J.F."/>
        </authorList>
    </citation>
    <scope>NUCLEOTIDE SEQUENCE [LARGE SCALE GENOMIC DNA]</scope>
</reference>
<dbReference type="Pfam" id="PF13558">
    <property type="entry name" value="SbcC_Walker_B"/>
    <property type="match status" value="1"/>
</dbReference>
<keyword evidence="1" id="KW-0175">Coiled coil</keyword>
<dbReference type="PANTHER" id="PTHR32182:SF0">
    <property type="entry name" value="DNA REPLICATION AND REPAIR PROTEIN RECF"/>
    <property type="match status" value="1"/>
</dbReference>
<dbReference type="AlphaFoldDB" id="A0A101FH40"/>
<feature type="coiled-coil region" evidence="1">
    <location>
        <begin position="714"/>
        <end position="755"/>
    </location>
</feature>
<dbReference type="Gene3D" id="3.40.50.300">
    <property type="entry name" value="P-loop containing nucleotide triphosphate hydrolases"/>
    <property type="match status" value="1"/>
</dbReference>
<dbReference type="SUPFAM" id="SSF52540">
    <property type="entry name" value="P-loop containing nucleoside triphosphate hydrolases"/>
    <property type="match status" value="2"/>
</dbReference>
<evidence type="ECO:0000313" key="3">
    <source>
        <dbReference type="Proteomes" id="UP000053326"/>
    </source>
</evidence>
<organism evidence="2 3">
    <name type="scientific">Thermacetogenium phaeum</name>
    <dbReference type="NCBI Taxonomy" id="85874"/>
    <lineage>
        <taxon>Bacteria</taxon>
        <taxon>Bacillati</taxon>
        <taxon>Bacillota</taxon>
        <taxon>Clostridia</taxon>
        <taxon>Thermoanaerobacterales</taxon>
        <taxon>Thermoanaerobacteraceae</taxon>
        <taxon>Thermacetogenium</taxon>
    </lineage>
</organism>
<evidence type="ECO:0000313" key="2">
    <source>
        <dbReference type="EMBL" id="KUK36943.1"/>
    </source>
</evidence>
<feature type="coiled-coil region" evidence="1">
    <location>
        <begin position="634"/>
        <end position="661"/>
    </location>
</feature>
<dbReference type="PANTHER" id="PTHR32182">
    <property type="entry name" value="DNA REPLICATION AND REPAIR PROTEIN RECF"/>
    <property type="match status" value="1"/>
</dbReference>
<dbReference type="InterPro" id="IPR027417">
    <property type="entry name" value="P-loop_NTPase"/>
</dbReference>
<comment type="caution">
    <text evidence="2">The sequence shown here is derived from an EMBL/GenBank/DDBJ whole genome shotgun (WGS) entry which is preliminary data.</text>
</comment>
<sequence length="1135" mass="132988">MKLLQKLLLINWHYIERELIEFSGINFLTGKNASGKSTIIDALQLLFLGDTSGNFFNKAANDYSQRTLKGYLRGEVADDGGTGFIYLRDGVFSSYIVAEFFDTIKKKSFCFGVVFDVYGEDNPTHKFFLLEAPLPEHQFILNNTPMDYHTLRNHLNSTGKIKYQFFDSNRSYRESFLGKMGGLNNKFFTLFKKAVPFSPIMDIEKFICEFVCDVSNRIDISDMQANIRHYKQLELEAGFVKERIERLTVISAKYQDYLIEKGRLLQQSYLMDRAQLQESVDRIDALREAIRQNNEKMVSLAAQLEKKEQEIKKLDEKRDRLLKEKFESDLYKKTESLKKQLDDLTAQLKQLDGVRQGLADLITRTGNTWKKALKDYAKHIAPEKAHAYASLQREAADLSGIKPDGLICPETQRELDAERLQEIRSQMKAFRNEVDALYFDTRSRLEAARKRATELASEIANLKKGIKPYDAKLLELRREIKNKLQQQYGQEVPVEIFCELIEVRDKRWQDALEGYLHTQKFYLLVPPEYFVAALKVYDRLKFERQFYDIGLVDIGKLQELNPKVKKGSLAEEVVTDNPYARVFADYLLGRVIKCERVEDLRQYRTAITPTGMLYHNFTARQINPDRWKVPYIGKQAVKKQIEIKEQELAGLNQEIRKGEFRFEVLEGLKEIDPLGDDTIAHITGSLQQLRTYQDLVGERRQVQEALERIDLSYLEKLDREIEEVEKRRTAVEEQREQLKRENNKLEYENNAIREEKIPAEESRRADCKQRIDEKYDAGWIRETGEPRFLKEMEKRGSPRKIIEAFHSQLERTKNQAERKWQELVRARSDYNRDYKMSYDINLPENTPFDEELTELRDTHLAEYEAKIKDAREKAQKQFQEDFISKLKQNIDTVRGQIEELNDALKNVAFGRESYRFEIKPNPNYKRFYDMITDSMLLEGYNLFSQAFQAKHRDAIDELFKQIVDVGEGDLSADQRAELERNIEKFTDYRTYLQFDLISKDESGRESRLSKTITKKSGGETQTPFYISVLASFVRVYRLQQRYRNKNNTLRLIVFDEAFNKMDHQRIQESIKLLRSFGLQAVICAPTEKIGDIAPLVDRTLCVTRLNNITVVRAFDPRKLEDEDELPERYHQPAAR</sequence>
<feature type="coiled-coil region" evidence="1">
    <location>
        <begin position="860"/>
        <end position="903"/>
    </location>
</feature>
<dbReference type="EMBL" id="LGFO01000025">
    <property type="protein sequence ID" value="KUK36943.1"/>
    <property type="molecule type" value="Genomic_DNA"/>
</dbReference>
<dbReference type="Proteomes" id="UP000053326">
    <property type="component" value="Unassembled WGS sequence"/>
</dbReference>